<evidence type="ECO:0008006" key="4">
    <source>
        <dbReference type="Google" id="ProtNLM"/>
    </source>
</evidence>
<dbReference type="PANTHER" id="PTHR37450">
    <property type="entry name" value="CIPC PROTEIN"/>
    <property type="match status" value="1"/>
</dbReference>
<evidence type="ECO:0000313" key="2">
    <source>
        <dbReference type="EMBL" id="KAF2403150.1"/>
    </source>
</evidence>
<dbReference type="OrthoDB" id="9895617at2759"/>
<reference evidence="2" key="1">
    <citation type="journal article" date="2020" name="Stud. Mycol.">
        <title>101 Dothideomycetes genomes: a test case for predicting lifestyles and emergence of pathogens.</title>
        <authorList>
            <person name="Haridas S."/>
            <person name="Albert R."/>
            <person name="Binder M."/>
            <person name="Bloem J."/>
            <person name="Labutti K."/>
            <person name="Salamov A."/>
            <person name="Andreopoulos B."/>
            <person name="Baker S."/>
            <person name="Barry K."/>
            <person name="Bills G."/>
            <person name="Bluhm B."/>
            <person name="Cannon C."/>
            <person name="Castanera R."/>
            <person name="Culley D."/>
            <person name="Daum C."/>
            <person name="Ezra D."/>
            <person name="Gonzalez J."/>
            <person name="Henrissat B."/>
            <person name="Kuo A."/>
            <person name="Liang C."/>
            <person name="Lipzen A."/>
            <person name="Lutzoni F."/>
            <person name="Magnuson J."/>
            <person name="Mondo S."/>
            <person name="Nolan M."/>
            <person name="Ohm R."/>
            <person name="Pangilinan J."/>
            <person name="Park H.-J."/>
            <person name="Ramirez L."/>
            <person name="Alfaro M."/>
            <person name="Sun H."/>
            <person name="Tritt A."/>
            <person name="Yoshinaga Y."/>
            <person name="Zwiers L.-H."/>
            <person name="Turgeon B."/>
            <person name="Goodwin S."/>
            <person name="Spatafora J."/>
            <person name="Crous P."/>
            <person name="Grigoriev I."/>
        </authorList>
    </citation>
    <scope>NUCLEOTIDE SEQUENCE</scope>
    <source>
        <strain evidence="2">CBS 262.69</strain>
    </source>
</reference>
<gene>
    <name evidence="2" type="ORF">EJ06DRAFT_541891</name>
</gene>
<dbReference type="Pfam" id="PF12585">
    <property type="entry name" value="DUF3759"/>
    <property type="match status" value="1"/>
</dbReference>
<keyword evidence="3" id="KW-1185">Reference proteome</keyword>
<dbReference type="EMBL" id="ML996690">
    <property type="protein sequence ID" value="KAF2403150.1"/>
    <property type="molecule type" value="Genomic_DNA"/>
</dbReference>
<evidence type="ECO:0000256" key="1">
    <source>
        <dbReference type="SAM" id="MobiDB-lite"/>
    </source>
</evidence>
<feature type="compositionally biased region" description="Polar residues" evidence="1">
    <location>
        <begin position="125"/>
        <end position="134"/>
    </location>
</feature>
<protein>
    <recommendedName>
        <fullName evidence="4">CipC-like antibiotic response protein</fullName>
    </recommendedName>
</protein>
<feature type="compositionally biased region" description="Polar residues" evidence="1">
    <location>
        <begin position="10"/>
        <end position="22"/>
    </location>
</feature>
<dbReference type="PANTHER" id="PTHR37450:SF1">
    <property type="entry name" value="CIPC PROTEIN"/>
    <property type="match status" value="1"/>
</dbReference>
<name>A0A6G1I4E0_9PEZI</name>
<dbReference type="InterPro" id="IPR022234">
    <property type="entry name" value="DUF3759"/>
</dbReference>
<sequence>MPFGWGESQDAYQQCNSDNQPEYGSEEHKSKFSHELLAGGAAFGAFKMFEDAQRKEGKPVSHQFAKEALAGLAAAEVDKIAETKGADWVDRERAKHEAKKSSERMYDEHYGDDDQYDPRKAPPRQLQQEFGNQW</sequence>
<feature type="compositionally biased region" description="Basic and acidic residues" evidence="1">
    <location>
        <begin position="88"/>
        <end position="109"/>
    </location>
</feature>
<accession>A0A6G1I4E0</accession>
<organism evidence="2 3">
    <name type="scientific">Trichodelitschia bisporula</name>
    <dbReference type="NCBI Taxonomy" id="703511"/>
    <lineage>
        <taxon>Eukaryota</taxon>
        <taxon>Fungi</taxon>
        <taxon>Dikarya</taxon>
        <taxon>Ascomycota</taxon>
        <taxon>Pezizomycotina</taxon>
        <taxon>Dothideomycetes</taxon>
        <taxon>Dothideomycetes incertae sedis</taxon>
        <taxon>Phaeotrichales</taxon>
        <taxon>Phaeotrichaceae</taxon>
        <taxon>Trichodelitschia</taxon>
    </lineage>
</organism>
<feature type="region of interest" description="Disordered" evidence="1">
    <location>
        <begin position="1"/>
        <end position="31"/>
    </location>
</feature>
<evidence type="ECO:0000313" key="3">
    <source>
        <dbReference type="Proteomes" id="UP000799640"/>
    </source>
</evidence>
<dbReference type="Proteomes" id="UP000799640">
    <property type="component" value="Unassembled WGS sequence"/>
</dbReference>
<proteinExistence type="predicted"/>
<dbReference type="AlphaFoldDB" id="A0A6G1I4E0"/>
<feature type="region of interest" description="Disordered" evidence="1">
    <location>
        <begin position="88"/>
        <end position="134"/>
    </location>
</feature>